<dbReference type="InterPro" id="IPR036166">
    <property type="entry name" value="YxeA-like_sf"/>
</dbReference>
<dbReference type="PANTHER" id="PTHR36433:SF2">
    <property type="entry name" value="YXEA FAMILY PROTEIN"/>
    <property type="match status" value="1"/>
</dbReference>
<keyword evidence="2" id="KW-1185">Reference proteome</keyword>
<proteinExistence type="predicted"/>
<gene>
    <name evidence="1" type="ORF">J2S02_002688</name>
</gene>
<comment type="caution">
    <text evidence="1">The sequence shown here is derived from an EMBL/GenBank/DDBJ whole genome shotgun (WGS) entry which is preliminary data.</text>
</comment>
<dbReference type="PANTHER" id="PTHR36433">
    <property type="entry name" value="HYPOTHETICAL CYTOSOLIC PROTEIN"/>
    <property type="match status" value="1"/>
</dbReference>
<evidence type="ECO:0000313" key="1">
    <source>
        <dbReference type="EMBL" id="MDQ0226343.1"/>
    </source>
</evidence>
<reference evidence="1 2" key="1">
    <citation type="submission" date="2023-07" db="EMBL/GenBank/DDBJ databases">
        <title>Genomic Encyclopedia of Type Strains, Phase IV (KMG-IV): sequencing the most valuable type-strain genomes for metagenomic binning, comparative biology and taxonomic classification.</title>
        <authorList>
            <person name="Goeker M."/>
        </authorList>
    </citation>
    <scope>NUCLEOTIDE SEQUENCE [LARGE SCALE GENOMIC DNA]</scope>
    <source>
        <strain evidence="1 2">DSM 17723</strain>
    </source>
</reference>
<sequence>MKKLLITCVTIAIIIAGGLIILQKVNFNRIGTDEYYTQIKGEGKVLEEKSTTGEKYVNYEYKLVAYDKQGDQKTLTFTAQKQLRENAYLTLFVKDKKGVTSYKEVKKDELPKKVREKLIK</sequence>
<organism evidence="1 2">
    <name type="scientific">Metabacillus niabensis</name>
    <dbReference type="NCBI Taxonomy" id="324854"/>
    <lineage>
        <taxon>Bacteria</taxon>
        <taxon>Bacillati</taxon>
        <taxon>Bacillota</taxon>
        <taxon>Bacilli</taxon>
        <taxon>Bacillales</taxon>
        <taxon>Bacillaceae</taxon>
        <taxon>Metabacillus</taxon>
    </lineage>
</organism>
<dbReference type="Gene3D" id="2.40.50.480">
    <property type="match status" value="1"/>
</dbReference>
<dbReference type="Pfam" id="PF06486">
    <property type="entry name" value="DUF1093"/>
    <property type="match status" value="1"/>
</dbReference>
<protein>
    <submittedName>
        <fullName evidence="1">Uncharacterized protein (TIGR01655 family)</fullName>
    </submittedName>
</protein>
<name>A0ABT9Z263_9BACI</name>
<dbReference type="InterPro" id="IPR006542">
    <property type="entry name" value="DUF1093"/>
</dbReference>
<dbReference type="EMBL" id="JAUSTZ010000005">
    <property type="protein sequence ID" value="MDQ0226343.1"/>
    <property type="molecule type" value="Genomic_DNA"/>
</dbReference>
<accession>A0ABT9Z263</accession>
<dbReference type="RefSeq" id="WP_174879843.1">
    <property type="nucleotide sequence ID" value="NZ_CADEPK010000073.1"/>
</dbReference>
<evidence type="ECO:0000313" key="2">
    <source>
        <dbReference type="Proteomes" id="UP001232245"/>
    </source>
</evidence>
<dbReference type="SUPFAM" id="SSF159121">
    <property type="entry name" value="BC4932-like"/>
    <property type="match status" value="1"/>
</dbReference>
<dbReference type="NCBIfam" id="TIGR01655">
    <property type="entry name" value="yxeA_fam"/>
    <property type="match status" value="1"/>
</dbReference>
<dbReference type="Proteomes" id="UP001232245">
    <property type="component" value="Unassembled WGS sequence"/>
</dbReference>